<feature type="domain" description="ABM" evidence="1">
    <location>
        <begin position="12"/>
        <end position="99"/>
    </location>
</feature>
<proteinExistence type="predicted"/>
<organism evidence="2 3">
    <name type="scientific">Tulasnella calospora MUT 4182</name>
    <dbReference type="NCBI Taxonomy" id="1051891"/>
    <lineage>
        <taxon>Eukaryota</taxon>
        <taxon>Fungi</taxon>
        <taxon>Dikarya</taxon>
        <taxon>Basidiomycota</taxon>
        <taxon>Agaricomycotina</taxon>
        <taxon>Agaricomycetes</taxon>
        <taxon>Cantharellales</taxon>
        <taxon>Tulasnellaceae</taxon>
        <taxon>Tulasnella</taxon>
    </lineage>
</organism>
<evidence type="ECO:0000313" key="2">
    <source>
        <dbReference type="EMBL" id="KIO26943.1"/>
    </source>
</evidence>
<evidence type="ECO:0000313" key="3">
    <source>
        <dbReference type="Proteomes" id="UP000054248"/>
    </source>
</evidence>
<dbReference type="InterPro" id="IPR011008">
    <property type="entry name" value="Dimeric_a/b-barrel"/>
</dbReference>
<keyword evidence="3" id="KW-1185">Reference proteome</keyword>
<dbReference type="HOGENOM" id="CLU_131496_10_1_1"/>
<dbReference type="OrthoDB" id="10011777at2759"/>
<dbReference type="SUPFAM" id="SSF54909">
    <property type="entry name" value="Dimeric alpha+beta barrel"/>
    <property type="match status" value="1"/>
</dbReference>
<protein>
    <recommendedName>
        <fullName evidence="1">ABM domain-containing protein</fullName>
    </recommendedName>
</protein>
<dbReference type="Proteomes" id="UP000054248">
    <property type="component" value="Unassembled WGS sequence"/>
</dbReference>
<dbReference type="Pfam" id="PF03992">
    <property type="entry name" value="ABM"/>
    <property type="match status" value="1"/>
</dbReference>
<name>A0A0C3KZW4_9AGAM</name>
<accession>A0A0C3KZW4</accession>
<dbReference type="Gene3D" id="3.30.70.100">
    <property type="match status" value="1"/>
</dbReference>
<dbReference type="EMBL" id="KN823016">
    <property type="protein sequence ID" value="KIO26943.1"/>
    <property type="molecule type" value="Genomic_DNA"/>
</dbReference>
<dbReference type="InterPro" id="IPR007138">
    <property type="entry name" value="ABM_dom"/>
</dbReference>
<reference evidence="2 3" key="1">
    <citation type="submission" date="2014-04" db="EMBL/GenBank/DDBJ databases">
        <authorList>
            <consortium name="DOE Joint Genome Institute"/>
            <person name="Kuo A."/>
            <person name="Girlanda M."/>
            <person name="Perotto S."/>
            <person name="Kohler A."/>
            <person name="Nagy L.G."/>
            <person name="Floudas D."/>
            <person name="Copeland A."/>
            <person name="Barry K.W."/>
            <person name="Cichocki N."/>
            <person name="Veneault-Fourrey C."/>
            <person name="LaButti K."/>
            <person name="Lindquist E.A."/>
            <person name="Lipzen A."/>
            <person name="Lundell T."/>
            <person name="Morin E."/>
            <person name="Murat C."/>
            <person name="Sun H."/>
            <person name="Tunlid A."/>
            <person name="Henrissat B."/>
            <person name="Grigoriev I.V."/>
            <person name="Hibbett D.S."/>
            <person name="Martin F."/>
            <person name="Nordberg H.P."/>
            <person name="Cantor M.N."/>
            <person name="Hua S.X."/>
        </authorList>
    </citation>
    <scope>NUCLEOTIDE SEQUENCE [LARGE SCALE GENOMIC DNA]</scope>
    <source>
        <strain evidence="2 3">MUT 4182</strain>
    </source>
</reference>
<dbReference type="AlphaFoldDB" id="A0A0C3KZW4"/>
<dbReference type="PROSITE" id="PS51725">
    <property type="entry name" value="ABM"/>
    <property type="match status" value="1"/>
</dbReference>
<sequence length="105" mass="11508">MSSSPDAIDGKIIVHVRMKAKPGRADELLDALLKVKASVESDAEPGGITFRFARFEDEILIFEEYESAAALGPHSSTEVFYELQKVGAECRDGDAQVLFYQEVGV</sequence>
<reference evidence="3" key="2">
    <citation type="submission" date="2015-01" db="EMBL/GenBank/DDBJ databases">
        <title>Evolutionary Origins and Diversification of the Mycorrhizal Mutualists.</title>
        <authorList>
            <consortium name="DOE Joint Genome Institute"/>
            <consortium name="Mycorrhizal Genomics Consortium"/>
            <person name="Kohler A."/>
            <person name="Kuo A."/>
            <person name="Nagy L.G."/>
            <person name="Floudas D."/>
            <person name="Copeland A."/>
            <person name="Barry K.W."/>
            <person name="Cichocki N."/>
            <person name="Veneault-Fourrey C."/>
            <person name="LaButti K."/>
            <person name="Lindquist E.A."/>
            <person name="Lipzen A."/>
            <person name="Lundell T."/>
            <person name="Morin E."/>
            <person name="Murat C."/>
            <person name="Riley R."/>
            <person name="Ohm R."/>
            <person name="Sun H."/>
            <person name="Tunlid A."/>
            <person name="Henrissat B."/>
            <person name="Grigoriev I.V."/>
            <person name="Hibbett D.S."/>
            <person name="Martin F."/>
        </authorList>
    </citation>
    <scope>NUCLEOTIDE SEQUENCE [LARGE SCALE GENOMIC DNA]</scope>
    <source>
        <strain evidence="3">MUT 4182</strain>
    </source>
</reference>
<evidence type="ECO:0000259" key="1">
    <source>
        <dbReference type="PROSITE" id="PS51725"/>
    </source>
</evidence>
<gene>
    <name evidence="2" type="ORF">M407DRAFT_243515</name>
</gene>